<dbReference type="Proteomes" id="UP001162031">
    <property type="component" value="Unassembled WGS sequence"/>
</dbReference>
<keyword evidence="11" id="KW-0753">Steroid metabolism</keyword>
<dbReference type="Gene3D" id="3.30.230.10">
    <property type="match status" value="1"/>
</dbReference>
<evidence type="ECO:0000259" key="13">
    <source>
        <dbReference type="Pfam" id="PF08544"/>
    </source>
</evidence>
<dbReference type="EMBL" id="CANTFL010000086">
    <property type="protein sequence ID" value="CAI5711711.1"/>
    <property type="molecule type" value="Genomic_DNA"/>
</dbReference>
<evidence type="ECO:0000256" key="3">
    <source>
        <dbReference type="ARBA" id="ARBA00012958"/>
    </source>
</evidence>
<dbReference type="InterPro" id="IPR035102">
    <property type="entry name" value="Phosphomevalonate_kinase"/>
</dbReference>
<feature type="domain" description="GHMP kinase C-terminal" evidence="13">
    <location>
        <begin position="398"/>
        <end position="458"/>
    </location>
</feature>
<dbReference type="InterPro" id="IPR013750">
    <property type="entry name" value="GHMP_kinase_C_dom"/>
</dbReference>
<dbReference type="InterPro" id="IPR006204">
    <property type="entry name" value="GHMP_kinase_N_dom"/>
</dbReference>
<dbReference type="PIRSF" id="PIRSF017288">
    <property type="entry name" value="PMK_GHMP_euk"/>
    <property type="match status" value="1"/>
</dbReference>
<comment type="pathway">
    <text evidence="1">Isoprenoid biosynthesis; isopentenyl diphosphate biosynthesis via mevalonate pathway; isopentenyl diphosphate from (R)-mevalonate: step 2/3.</text>
</comment>
<feature type="domain" description="GHMP kinase N-terminal" evidence="12">
    <location>
        <begin position="186"/>
        <end position="251"/>
    </location>
</feature>
<dbReference type="Pfam" id="PF08544">
    <property type="entry name" value="GHMP_kinases_C"/>
    <property type="match status" value="1"/>
</dbReference>
<dbReference type="SUPFAM" id="SSF54211">
    <property type="entry name" value="Ribosomal protein S5 domain 2-like"/>
    <property type="match status" value="1"/>
</dbReference>
<reference evidence="14" key="1">
    <citation type="submission" date="2022-12" db="EMBL/GenBank/DDBJ databases">
        <authorList>
            <person name="Webb A."/>
        </authorList>
    </citation>
    <scope>NUCLEOTIDE SEQUENCE</scope>
    <source>
        <strain evidence="14">Hp1</strain>
    </source>
</reference>
<dbReference type="GO" id="GO:0005524">
    <property type="term" value="F:ATP binding"/>
    <property type="evidence" value="ECO:0007669"/>
    <property type="project" value="UniProtKB-KW"/>
</dbReference>
<proteinExistence type="inferred from homology"/>
<dbReference type="InterPro" id="IPR014721">
    <property type="entry name" value="Ribsml_uS5_D2-typ_fold_subgr"/>
</dbReference>
<dbReference type="GO" id="GO:0004631">
    <property type="term" value="F:phosphomevalonate kinase activity"/>
    <property type="evidence" value="ECO:0007669"/>
    <property type="project" value="UniProtKB-EC"/>
</dbReference>
<comment type="caution">
    <text evidence="14">The sequence shown here is derived from an EMBL/GenBank/DDBJ whole genome shotgun (WGS) entry which is preliminary data.</text>
</comment>
<evidence type="ECO:0000256" key="4">
    <source>
        <dbReference type="ARBA" id="ARBA00022516"/>
    </source>
</evidence>
<dbReference type="AlphaFoldDB" id="A0AAV0T491"/>
<evidence type="ECO:0000256" key="1">
    <source>
        <dbReference type="ARBA" id="ARBA00005017"/>
    </source>
</evidence>
<evidence type="ECO:0000256" key="11">
    <source>
        <dbReference type="ARBA" id="ARBA00023221"/>
    </source>
</evidence>
<keyword evidence="10" id="KW-0443">Lipid metabolism</keyword>
<keyword evidence="7" id="KW-0418">Kinase</keyword>
<evidence type="ECO:0000313" key="14">
    <source>
        <dbReference type="EMBL" id="CAI5711711.1"/>
    </source>
</evidence>
<evidence type="ECO:0000256" key="5">
    <source>
        <dbReference type="ARBA" id="ARBA00022679"/>
    </source>
</evidence>
<dbReference type="GO" id="GO:0010142">
    <property type="term" value="P:farnesyl diphosphate biosynthetic process, mevalonate pathway"/>
    <property type="evidence" value="ECO:0007669"/>
    <property type="project" value="TreeGrafter"/>
</dbReference>
<dbReference type="PANTHER" id="PTHR31814">
    <property type="match status" value="1"/>
</dbReference>
<evidence type="ECO:0000256" key="7">
    <source>
        <dbReference type="ARBA" id="ARBA00022777"/>
    </source>
</evidence>
<evidence type="ECO:0000256" key="2">
    <source>
        <dbReference type="ARBA" id="ARBA00006495"/>
    </source>
</evidence>
<gene>
    <name evidence="14" type="ORF">HBR001_LOCUS704</name>
</gene>
<keyword evidence="9" id="KW-0752">Steroid biosynthesis</keyword>
<keyword evidence="8" id="KW-0067">ATP-binding</keyword>
<accession>A0AAV0T491</accession>
<sequence length="517" mass="57194">MQSTCVSAPGKVLLAGGYVVLQEQYTGIVLSTTARFYAQVEAQGIEPDTAVGTASGDWRPLFPLTVESDQFKQRIDGWIEEKRDDGRSLRFQLRKSSHRNVYIEDTVLCAVNGTAGLSEFKSADTFRKLVKTKKRVHVRLWGDNDFYSQVQRLQDAKQPLCRDSLKALDAFLPPTMEDRGGEFVALKTGMGSSAALVTSLVAALVTFFVPAISVEERQRDLELVHNLAQLSHCYVQRKIGSGFDVSAACFGSQSYTRFPVSVLDTFTSENAIEPERIALCITDHALWNTSDRVKPVRLPSTFHMMMGDVSSGSATVSMVRQVLKWQKDHPEHAARVMDAIHSHTMDVERGFAEICDLETSFTVRDWKEMAAVSRNQWSMKDADVGAALTRVSVAYAGLRQLMREMGISAGVAIEPPEQTAILDATLAIPGVLLAGVPGAGGYDAICVLVLHESVLQAVEDLWVRWPKTHPDSIICPLLCDVDRGLTSSLRARSGLRVHAVEYFRTYLRYSLCRIDEG</sequence>
<dbReference type="InterPro" id="IPR016005">
    <property type="entry name" value="Erg8"/>
</dbReference>
<evidence type="ECO:0000313" key="15">
    <source>
        <dbReference type="Proteomes" id="UP001162031"/>
    </source>
</evidence>
<organism evidence="14 15">
    <name type="scientific">Hyaloperonospora brassicae</name>
    <name type="common">Brassica downy mildew</name>
    <name type="synonym">Peronospora brassicae</name>
    <dbReference type="NCBI Taxonomy" id="162125"/>
    <lineage>
        <taxon>Eukaryota</taxon>
        <taxon>Sar</taxon>
        <taxon>Stramenopiles</taxon>
        <taxon>Oomycota</taxon>
        <taxon>Peronosporomycetes</taxon>
        <taxon>Peronosporales</taxon>
        <taxon>Peronosporaceae</taxon>
        <taxon>Hyaloperonospora</taxon>
    </lineage>
</organism>
<name>A0AAV0T491_HYABA</name>
<dbReference type="PANTHER" id="PTHR31814:SF2">
    <property type="entry name" value="PHOSPHOMEVALONATE KINASE"/>
    <property type="match status" value="1"/>
</dbReference>
<evidence type="ECO:0000256" key="9">
    <source>
        <dbReference type="ARBA" id="ARBA00022955"/>
    </source>
</evidence>
<comment type="similarity">
    <text evidence="2">Belongs to the GHMP kinase family. Mevalonate kinase subfamily.</text>
</comment>
<dbReference type="GO" id="GO:0006694">
    <property type="term" value="P:steroid biosynthetic process"/>
    <property type="evidence" value="ECO:0007669"/>
    <property type="project" value="UniProtKB-KW"/>
</dbReference>
<keyword evidence="6" id="KW-0547">Nucleotide-binding</keyword>
<dbReference type="GO" id="GO:0005777">
    <property type="term" value="C:peroxisome"/>
    <property type="evidence" value="ECO:0007669"/>
    <property type="project" value="TreeGrafter"/>
</dbReference>
<dbReference type="EC" id="2.7.4.2" evidence="3"/>
<evidence type="ECO:0000256" key="8">
    <source>
        <dbReference type="ARBA" id="ARBA00022840"/>
    </source>
</evidence>
<protein>
    <recommendedName>
        <fullName evidence="3">phosphomevalonate kinase</fullName>
        <ecNumber evidence="3">2.7.4.2</ecNumber>
    </recommendedName>
</protein>
<keyword evidence="5" id="KW-0808">Transferase</keyword>
<dbReference type="InterPro" id="IPR020568">
    <property type="entry name" value="Ribosomal_Su5_D2-typ_SF"/>
</dbReference>
<dbReference type="GO" id="GO:0019287">
    <property type="term" value="P:isopentenyl diphosphate biosynthetic process, mevalonate pathway"/>
    <property type="evidence" value="ECO:0007669"/>
    <property type="project" value="TreeGrafter"/>
</dbReference>
<evidence type="ECO:0000256" key="6">
    <source>
        <dbReference type="ARBA" id="ARBA00022741"/>
    </source>
</evidence>
<keyword evidence="4" id="KW-0444">Lipid biosynthesis</keyword>
<dbReference type="Pfam" id="PF00288">
    <property type="entry name" value="GHMP_kinases_N"/>
    <property type="match status" value="1"/>
</dbReference>
<evidence type="ECO:0000256" key="10">
    <source>
        <dbReference type="ARBA" id="ARBA00023098"/>
    </source>
</evidence>
<keyword evidence="15" id="KW-1185">Reference proteome</keyword>
<evidence type="ECO:0000259" key="12">
    <source>
        <dbReference type="Pfam" id="PF00288"/>
    </source>
</evidence>